<protein>
    <submittedName>
        <fullName evidence="2">Uncharacterized protein</fullName>
    </submittedName>
</protein>
<name>A0ABN8NEX4_9CNID</name>
<accession>A0ABN8NEX4</accession>
<gene>
    <name evidence="2" type="ORF">PLOB_00009826</name>
</gene>
<comment type="caution">
    <text evidence="2">The sequence shown here is derived from an EMBL/GenBank/DDBJ whole genome shotgun (WGS) entry which is preliminary data.</text>
</comment>
<proteinExistence type="predicted"/>
<evidence type="ECO:0000256" key="1">
    <source>
        <dbReference type="SAM" id="MobiDB-lite"/>
    </source>
</evidence>
<dbReference type="EMBL" id="CALNXK010000015">
    <property type="protein sequence ID" value="CAH3046869.1"/>
    <property type="molecule type" value="Genomic_DNA"/>
</dbReference>
<feature type="compositionally biased region" description="Acidic residues" evidence="1">
    <location>
        <begin position="46"/>
        <end position="90"/>
    </location>
</feature>
<keyword evidence="3" id="KW-1185">Reference proteome</keyword>
<organism evidence="2 3">
    <name type="scientific">Porites lobata</name>
    <dbReference type="NCBI Taxonomy" id="104759"/>
    <lineage>
        <taxon>Eukaryota</taxon>
        <taxon>Metazoa</taxon>
        <taxon>Cnidaria</taxon>
        <taxon>Anthozoa</taxon>
        <taxon>Hexacorallia</taxon>
        <taxon>Scleractinia</taxon>
        <taxon>Fungiina</taxon>
        <taxon>Poritidae</taxon>
        <taxon>Porites</taxon>
    </lineage>
</organism>
<sequence>MRTVEGGINTTRCLRLIAKFSNAIGIHKGFELGAKQALVCCECNNDDDDDDDAAAADDDDDDADADADADDDDDADDADDDDDDDNDDEPQVTVITGADQSQRYLTWIPLTLSNERTIVDQHDKETKGEYSHVEPHTLTELETSLKLQQMTTEHHRISSMPSALDCKVTDSPCAGTKTNL</sequence>
<evidence type="ECO:0000313" key="2">
    <source>
        <dbReference type="EMBL" id="CAH3046869.1"/>
    </source>
</evidence>
<dbReference type="Proteomes" id="UP001159405">
    <property type="component" value="Unassembled WGS sequence"/>
</dbReference>
<reference evidence="2 3" key="1">
    <citation type="submission" date="2022-05" db="EMBL/GenBank/DDBJ databases">
        <authorList>
            <consortium name="Genoscope - CEA"/>
            <person name="William W."/>
        </authorList>
    </citation>
    <scope>NUCLEOTIDE SEQUENCE [LARGE SCALE GENOMIC DNA]</scope>
</reference>
<evidence type="ECO:0000313" key="3">
    <source>
        <dbReference type="Proteomes" id="UP001159405"/>
    </source>
</evidence>
<feature type="region of interest" description="Disordered" evidence="1">
    <location>
        <begin position="46"/>
        <end position="98"/>
    </location>
</feature>